<gene>
    <name evidence="2" type="ORF">MFIFM68171_02738</name>
</gene>
<evidence type="ECO:0000313" key="2">
    <source>
        <dbReference type="EMBL" id="GAB1312528.1"/>
    </source>
</evidence>
<keyword evidence="1" id="KW-0732">Signal</keyword>
<proteinExistence type="predicted"/>
<feature type="chain" id="PRO_5045790645" evidence="1">
    <location>
        <begin position="20"/>
        <end position="314"/>
    </location>
</feature>
<comment type="caution">
    <text evidence="2">The sequence shown here is derived from an EMBL/GenBank/DDBJ whole genome shotgun (WGS) entry which is preliminary data.</text>
</comment>
<reference evidence="2 3" key="1">
    <citation type="submission" date="2024-09" db="EMBL/GenBank/DDBJ databases">
        <title>Itraconazole resistance in Madurella fahalii resulting from another homologue of gene encoding cytochrome P450 14-alpha sterol demethylase (CYP51).</title>
        <authorList>
            <person name="Yoshioka I."/>
            <person name="Fahal A.H."/>
            <person name="Kaneko S."/>
            <person name="Yaguchi T."/>
        </authorList>
    </citation>
    <scope>NUCLEOTIDE SEQUENCE [LARGE SCALE GENOMIC DNA]</scope>
    <source>
        <strain evidence="2 3">IFM 68171</strain>
    </source>
</reference>
<dbReference type="Proteomes" id="UP001628179">
    <property type="component" value="Unassembled WGS sequence"/>
</dbReference>
<name>A0ABQ0G436_9PEZI</name>
<sequence>MKFQLVAASAALFAASAAALPAPQTDNHGLFPDVDEWDDAADVEILAARSRVIPSAAANFNFTEDFTFSLDHLFAEIESIPDEILEEGDEALHKWLVEHGNRAGDTKLKRDVDGEDVVEDDNDDIEEIFEDADESDDASVVERRDDVGEDVDEDVEEVYEDATESDGAAIVERGEEDFEDVDDVEEVYEDADETDGASIVERSEEVVEDVSEGDESEFEGLSILERGEIAARASIWKITKCVAAIVQLLATTAVPAAKLLRIKKYIKALGGTKEAVKLLLGATTRAEKLRVGGEILVNLSAELLGISTVKTHCF</sequence>
<evidence type="ECO:0000256" key="1">
    <source>
        <dbReference type="SAM" id="SignalP"/>
    </source>
</evidence>
<protein>
    <submittedName>
        <fullName evidence="2">Uncharacterized protein</fullName>
    </submittedName>
</protein>
<organism evidence="2 3">
    <name type="scientific">Madurella fahalii</name>
    <dbReference type="NCBI Taxonomy" id="1157608"/>
    <lineage>
        <taxon>Eukaryota</taxon>
        <taxon>Fungi</taxon>
        <taxon>Dikarya</taxon>
        <taxon>Ascomycota</taxon>
        <taxon>Pezizomycotina</taxon>
        <taxon>Sordariomycetes</taxon>
        <taxon>Sordariomycetidae</taxon>
        <taxon>Sordariales</taxon>
        <taxon>Sordariales incertae sedis</taxon>
        <taxon>Madurella</taxon>
    </lineage>
</organism>
<accession>A0ABQ0G436</accession>
<feature type="signal peptide" evidence="1">
    <location>
        <begin position="1"/>
        <end position="19"/>
    </location>
</feature>
<keyword evidence="3" id="KW-1185">Reference proteome</keyword>
<dbReference type="RefSeq" id="XP_070914261.1">
    <property type="nucleotide sequence ID" value="XM_071058160.1"/>
</dbReference>
<evidence type="ECO:0000313" key="3">
    <source>
        <dbReference type="Proteomes" id="UP001628179"/>
    </source>
</evidence>
<dbReference type="EMBL" id="BAAFSV010000001">
    <property type="protein sequence ID" value="GAB1312528.1"/>
    <property type="molecule type" value="Genomic_DNA"/>
</dbReference>
<dbReference type="GeneID" id="98173483"/>